<feature type="transmembrane region" description="Helical" evidence="6">
    <location>
        <begin position="477"/>
        <end position="498"/>
    </location>
</feature>
<dbReference type="Gene3D" id="1.20.1250.20">
    <property type="entry name" value="MFS general substrate transporter like domains"/>
    <property type="match status" value="1"/>
</dbReference>
<dbReference type="InterPro" id="IPR036259">
    <property type="entry name" value="MFS_trans_sf"/>
</dbReference>
<feature type="region of interest" description="Disordered" evidence="5">
    <location>
        <begin position="1"/>
        <end position="70"/>
    </location>
</feature>
<keyword evidence="9" id="KW-1185">Reference proteome</keyword>
<dbReference type="PANTHER" id="PTHR23502:SF64">
    <property type="entry name" value="TRANSPORTER, PUTATIVE (AFU_ORTHOLOGUE AFUA_3G11760)-RELATED"/>
    <property type="match status" value="1"/>
</dbReference>
<comment type="caution">
    <text evidence="8">The sequence shown here is derived from an EMBL/GenBank/DDBJ whole genome shotgun (WGS) entry which is preliminary data.</text>
</comment>
<feature type="transmembrane region" description="Helical" evidence="6">
    <location>
        <begin position="212"/>
        <end position="237"/>
    </location>
</feature>
<evidence type="ECO:0000256" key="5">
    <source>
        <dbReference type="SAM" id="MobiDB-lite"/>
    </source>
</evidence>
<organism evidence="8 9">
    <name type="scientific">Apiospora marii</name>
    <dbReference type="NCBI Taxonomy" id="335849"/>
    <lineage>
        <taxon>Eukaryota</taxon>
        <taxon>Fungi</taxon>
        <taxon>Dikarya</taxon>
        <taxon>Ascomycota</taxon>
        <taxon>Pezizomycotina</taxon>
        <taxon>Sordariomycetes</taxon>
        <taxon>Xylariomycetidae</taxon>
        <taxon>Amphisphaeriales</taxon>
        <taxon>Apiosporaceae</taxon>
        <taxon>Apiospora</taxon>
    </lineage>
</organism>
<sequence>MFAAKDERDQPDGLRRSSVELHASDRSVSSSHDGSSESVHDETEGPGLDRFSTHHSMGPDAPIEAQNSTVEIPDEVYDRLPNHRKLMMVALLSFCSFLAPASSTSVLAATPEVAAEFETTGSIINLSNAFYMLFMGISPLFWGPLSQVYGRRPVTLATAVAFLGCNIGTALAPNLAAFFVFRILTAFEGTSFILVGSSVIGDIYRPTERGTALGWFLSGTLIGPALGPFIGGIIVTYTSWRVIFWLQTGLAAVAAVGSFFLLQETIYHKRIDDLVGYSGLQKAKVLGGMINPWRVIRLYEYPNLLLTGIPSACLLWNMYSLLSPIRYVLNPRFNLTTPMQGSLFYLAPGAGYLLGTFGGGRYADYIVKKYTKKRGMRIPEDRLYSSLPFMGIVIPACILVYGWCVEYDRGGIPVVVIVMFIQGVAQLFCFPSLNTYCLDVMPTRSGEVVASNYVIRYLFACAGTAVVLPGIQSIGVGWFSTISVAFLLCGVLCTMATIRYGRQWRLRIDAKKKARRYAEKRRAPPPTSSSSHQADDRQGAGEQERAAAATGAEDRRPAPGSARPEPRPHQDDGSHNNTQQKADGVTTTTAPTMAQSCNPDLEKGVGSAA</sequence>
<comment type="subcellular location">
    <subcellularLocation>
        <location evidence="1">Membrane</location>
        <topology evidence="1">Multi-pass membrane protein</topology>
    </subcellularLocation>
</comment>
<evidence type="ECO:0000259" key="7">
    <source>
        <dbReference type="PROSITE" id="PS50850"/>
    </source>
</evidence>
<protein>
    <recommendedName>
        <fullName evidence="7">Major facilitator superfamily (MFS) profile domain-containing protein</fullName>
    </recommendedName>
</protein>
<dbReference type="SUPFAM" id="SSF103473">
    <property type="entry name" value="MFS general substrate transporter"/>
    <property type="match status" value="1"/>
</dbReference>
<feature type="transmembrane region" description="Helical" evidence="6">
    <location>
        <begin position="122"/>
        <end position="142"/>
    </location>
</feature>
<feature type="compositionally biased region" description="Basic and acidic residues" evidence="5">
    <location>
        <begin position="564"/>
        <end position="574"/>
    </location>
</feature>
<accession>A0ABR1T224</accession>
<dbReference type="InterPro" id="IPR011701">
    <property type="entry name" value="MFS"/>
</dbReference>
<feature type="transmembrane region" description="Helical" evidence="6">
    <location>
        <begin position="454"/>
        <end position="471"/>
    </location>
</feature>
<feature type="compositionally biased region" description="Basic and acidic residues" evidence="5">
    <location>
        <begin position="533"/>
        <end position="545"/>
    </location>
</feature>
<feature type="transmembrane region" description="Helical" evidence="6">
    <location>
        <begin position="342"/>
        <end position="363"/>
    </location>
</feature>
<keyword evidence="4 6" id="KW-0472">Membrane</keyword>
<name>A0ABR1T224_9PEZI</name>
<feature type="transmembrane region" description="Helical" evidence="6">
    <location>
        <begin position="304"/>
        <end position="322"/>
    </location>
</feature>
<dbReference type="EMBL" id="JAQQWI010000001">
    <property type="protein sequence ID" value="KAK8040632.1"/>
    <property type="molecule type" value="Genomic_DNA"/>
</dbReference>
<evidence type="ECO:0000256" key="4">
    <source>
        <dbReference type="ARBA" id="ARBA00023136"/>
    </source>
</evidence>
<evidence type="ECO:0000256" key="1">
    <source>
        <dbReference type="ARBA" id="ARBA00004141"/>
    </source>
</evidence>
<feature type="transmembrane region" description="Helical" evidence="6">
    <location>
        <begin position="179"/>
        <end position="200"/>
    </location>
</feature>
<evidence type="ECO:0000256" key="6">
    <source>
        <dbReference type="SAM" id="Phobius"/>
    </source>
</evidence>
<feature type="transmembrane region" description="Helical" evidence="6">
    <location>
        <begin position="383"/>
        <end position="404"/>
    </location>
</feature>
<dbReference type="Pfam" id="PF07690">
    <property type="entry name" value="MFS_1"/>
    <property type="match status" value="1"/>
</dbReference>
<feature type="region of interest" description="Disordered" evidence="5">
    <location>
        <begin position="515"/>
        <end position="609"/>
    </location>
</feature>
<keyword evidence="2 6" id="KW-0812">Transmembrane</keyword>
<feature type="transmembrane region" description="Helical" evidence="6">
    <location>
        <begin position="89"/>
        <end position="110"/>
    </location>
</feature>
<keyword evidence="3 6" id="KW-1133">Transmembrane helix</keyword>
<reference evidence="8 9" key="1">
    <citation type="submission" date="2023-01" db="EMBL/GenBank/DDBJ databases">
        <title>Analysis of 21 Apiospora genomes using comparative genomics revels a genus with tremendous synthesis potential of carbohydrate active enzymes and secondary metabolites.</title>
        <authorList>
            <person name="Sorensen T."/>
        </authorList>
    </citation>
    <scope>NUCLEOTIDE SEQUENCE [LARGE SCALE GENOMIC DNA]</scope>
    <source>
        <strain evidence="8 9">CBS 20057</strain>
    </source>
</reference>
<feature type="compositionally biased region" description="Basic and acidic residues" evidence="5">
    <location>
        <begin position="34"/>
        <end position="43"/>
    </location>
</feature>
<feature type="compositionally biased region" description="Polar residues" evidence="5">
    <location>
        <begin position="575"/>
        <end position="598"/>
    </location>
</feature>
<feature type="transmembrane region" description="Helical" evidence="6">
    <location>
        <begin position="154"/>
        <end position="173"/>
    </location>
</feature>
<gene>
    <name evidence="8" type="ORF">PG991_000420</name>
</gene>
<feature type="transmembrane region" description="Helical" evidence="6">
    <location>
        <begin position="410"/>
        <end position="433"/>
    </location>
</feature>
<dbReference type="PANTHER" id="PTHR23502">
    <property type="entry name" value="MAJOR FACILITATOR SUPERFAMILY"/>
    <property type="match status" value="1"/>
</dbReference>
<feature type="domain" description="Major facilitator superfamily (MFS) profile" evidence="7">
    <location>
        <begin position="88"/>
        <end position="502"/>
    </location>
</feature>
<evidence type="ECO:0000256" key="2">
    <source>
        <dbReference type="ARBA" id="ARBA00022692"/>
    </source>
</evidence>
<evidence type="ECO:0000313" key="8">
    <source>
        <dbReference type="EMBL" id="KAK8040632.1"/>
    </source>
</evidence>
<evidence type="ECO:0000256" key="3">
    <source>
        <dbReference type="ARBA" id="ARBA00022989"/>
    </source>
</evidence>
<dbReference type="PROSITE" id="PS50850">
    <property type="entry name" value="MFS"/>
    <property type="match status" value="1"/>
</dbReference>
<proteinExistence type="predicted"/>
<feature type="transmembrane region" description="Helical" evidence="6">
    <location>
        <begin position="243"/>
        <end position="262"/>
    </location>
</feature>
<evidence type="ECO:0000313" key="9">
    <source>
        <dbReference type="Proteomes" id="UP001396898"/>
    </source>
</evidence>
<dbReference type="Proteomes" id="UP001396898">
    <property type="component" value="Unassembled WGS sequence"/>
</dbReference>
<feature type="compositionally biased region" description="Basic and acidic residues" evidence="5">
    <location>
        <begin position="1"/>
        <end position="25"/>
    </location>
</feature>
<dbReference type="InterPro" id="IPR020846">
    <property type="entry name" value="MFS_dom"/>
</dbReference>